<evidence type="ECO:0000313" key="3">
    <source>
        <dbReference type="EMBL" id="ASJ26047.1"/>
    </source>
</evidence>
<dbReference type="SMART" id="SM00014">
    <property type="entry name" value="acidPPc"/>
    <property type="match status" value="1"/>
</dbReference>
<keyword evidence="1" id="KW-0812">Transmembrane</keyword>
<keyword evidence="1" id="KW-1133">Transmembrane helix</keyword>
<feature type="transmembrane region" description="Helical" evidence="1">
    <location>
        <begin position="115"/>
        <end position="132"/>
    </location>
</feature>
<evidence type="ECO:0000256" key="1">
    <source>
        <dbReference type="SAM" id="Phobius"/>
    </source>
</evidence>
<dbReference type="InterPro" id="IPR000326">
    <property type="entry name" value="PAP2/HPO"/>
</dbReference>
<sequence>MLFKGTVVFPIWVEQVNRLLFLAINPSVHPGYLMDGIARFSAVYLIFLIVPVLLLLAARSRSAIRPVSVIVLAILYSSVLAHLVASLVQHPRPFVDGLGMLLIEHGPSPSFPSRHMAVACAFALGLVFQYGFRKTWPALVLAGIVGWARVYVGVHYPVDMLGSVAVALVSYRAARMSVDLWNGLTAARLTGKAG</sequence>
<dbReference type="Proteomes" id="UP000197424">
    <property type="component" value="Chromosome"/>
</dbReference>
<gene>
    <name evidence="3" type="ORF">LHGZ1_3216</name>
</gene>
<accession>A0A248LMR0</accession>
<dbReference type="InterPro" id="IPR036938">
    <property type="entry name" value="PAP2/HPO_sf"/>
</dbReference>
<name>A0A248LMR0_9NEIS</name>
<dbReference type="Gene3D" id="1.20.144.10">
    <property type="entry name" value="Phosphatidic acid phosphatase type 2/haloperoxidase"/>
    <property type="match status" value="1"/>
</dbReference>
<dbReference type="AlphaFoldDB" id="A0A248LMR0"/>
<feature type="domain" description="Phosphatidic acid phosphatase type 2/haloperoxidase" evidence="2">
    <location>
        <begin position="69"/>
        <end position="175"/>
    </location>
</feature>
<dbReference type="SUPFAM" id="SSF48317">
    <property type="entry name" value="Acid phosphatase/Vanadium-dependent haloperoxidase"/>
    <property type="match status" value="1"/>
</dbReference>
<keyword evidence="1" id="KW-0472">Membrane</keyword>
<evidence type="ECO:0000313" key="4">
    <source>
        <dbReference type="Proteomes" id="UP000197424"/>
    </source>
</evidence>
<organism evidence="3 4">
    <name type="scientific">Laribacter hongkongensis</name>
    <dbReference type="NCBI Taxonomy" id="168471"/>
    <lineage>
        <taxon>Bacteria</taxon>
        <taxon>Pseudomonadati</taxon>
        <taxon>Pseudomonadota</taxon>
        <taxon>Betaproteobacteria</taxon>
        <taxon>Neisseriales</taxon>
        <taxon>Aquaspirillaceae</taxon>
        <taxon>Laribacter</taxon>
    </lineage>
</organism>
<reference evidence="4" key="1">
    <citation type="submission" date="2017-06" db="EMBL/GenBank/DDBJ databases">
        <title>Whole genome sequence of Laribacter hongkongensis LHGZ1.</title>
        <authorList>
            <person name="Chen D."/>
            <person name="Wu H."/>
            <person name="Chen J."/>
        </authorList>
    </citation>
    <scope>NUCLEOTIDE SEQUENCE [LARGE SCALE GENOMIC DNA]</scope>
    <source>
        <strain evidence="4">LHGZ1</strain>
    </source>
</reference>
<feature type="transmembrane region" description="Helical" evidence="1">
    <location>
        <begin position="37"/>
        <end position="57"/>
    </location>
</feature>
<feature type="transmembrane region" description="Helical" evidence="1">
    <location>
        <begin position="69"/>
        <end position="88"/>
    </location>
</feature>
<protein>
    <submittedName>
        <fullName evidence="3">Membrane-associated phospholipid phosphatase</fullName>
    </submittedName>
</protein>
<evidence type="ECO:0000259" key="2">
    <source>
        <dbReference type="SMART" id="SM00014"/>
    </source>
</evidence>
<proteinExistence type="predicted"/>
<dbReference type="EMBL" id="CP022115">
    <property type="protein sequence ID" value="ASJ26047.1"/>
    <property type="molecule type" value="Genomic_DNA"/>
</dbReference>
<dbReference type="Pfam" id="PF01569">
    <property type="entry name" value="PAP2"/>
    <property type="match status" value="1"/>
</dbReference>
<feature type="transmembrane region" description="Helical" evidence="1">
    <location>
        <begin position="139"/>
        <end position="158"/>
    </location>
</feature>